<keyword evidence="7" id="KW-0503">Monooxygenase</keyword>
<dbReference type="OrthoDB" id="2789670at2759"/>
<dbReference type="Proteomes" id="UP000297245">
    <property type="component" value="Unassembled WGS sequence"/>
</dbReference>
<keyword evidence="3" id="KW-0349">Heme</keyword>
<keyword evidence="5" id="KW-0560">Oxidoreductase</keyword>
<organism evidence="8 9">
    <name type="scientific">Dendrothele bispora (strain CBS 962.96)</name>
    <dbReference type="NCBI Taxonomy" id="1314807"/>
    <lineage>
        <taxon>Eukaryota</taxon>
        <taxon>Fungi</taxon>
        <taxon>Dikarya</taxon>
        <taxon>Basidiomycota</taxon>
        <taxon>Agaricomycotina</taxon>
        <taxon>Agaricomycetes</taxon>
        <taxon>Agaricomycetidae</taxon>
        <taxon>Agaricales</taxon>
        <taxon>Agaricales incertae sedis</taxon>
        <taxon>Dendrothele</taxon>
    </lineage>
</organism>
<keyword evidence="9" id="KW-1185">Reference proteome</keyword>
<proteinExistence type="inferred from homology"/>
<comment type="similarity">
    <text evidence="2">Belongs to the cytochrome P450 family.</text>
</comment>
<dbReference type="GO" id="GO:0016705">
    <property type="term" value="F:oxidoreductase activity, acting on paired donors, with incorporation or reduction of molecular oxygen"/>
    <property type="evidence" value="ECO:0007669"/>
    <property type="project" value="InterPro"/>
</dbReference>
<dbReference type="InterPro" id="IPR036396">
    <property type="entry name" value="Cyt_P450_sf"/>
</dbReference>
<evidence type="ECO:0000256" key="5">
    <source>
        <dbReference type="ARBA" id="ARBA00023002"/>
    </source>
</evidence>
<keyword evidence="6" id="KW-0408">Iron</keyword>
<evidence type="ECO:0000256" key="4">
    <source>
        <dbReference type="ARBA" id="ARBA00022723"/>
    </source>
</evidence>
<gene>
    <name evidence="8" type="ORF">K435DRAFT_789073</name>
</gene>
<reference evidence="8 9" key="1">
    <citation type="journal article" date="2019" name="Nat. Ecol. Evol.">
        <title>Megaphylogeny resolves global patterns of mushroom evolution.</title>
        <authorList>
            <person name="Varga T."/>
            <person name="Krizsan K."/>
            <person name="Foldi C."/>
            <person name="Dima B."/>
            <person name="Sanchez-Garcia M."/>
            <person name="Sanchez-Ramirez S."/>
            <person name="Szollosi G.J."/>
            <person name="Szarkandi J.G."/>
            <person name="Papp V."/>
            <person name="Albert L."/>
            <person name="Andreopoulos W."/>
            <person name="Angelini C."/>
            <person name="Antonin V."/>
            <person name="Barry K.W."/>
            <person name="Bougher N.L."/>
            <person name="Buchanan P."/>
            <person name="Buyck B."/>
            <person name="Bense V."/>
            <person name="Catcheside P."/>
            <person name="Chovatia M."/>
            <person name="Cooper J."/>
            <person name="Damon W."/>
            <person name="Desjardin D."/>
            <person name="Finy P."/>
            <person name="Geml J."/>
            <person name="Haridas S."/>
            <person name="Hughes K."/>
            <person name="Justo A."/>
            <person name="Karasinski D."/>
            <person name="Kautmanova I."/>
            <person name="Kiss B."/>
            <person name="Kocsube S."/>
            <person name="Kotiranta H."/>
            <person name="LaButti K.M."/>
            <person name="Lechner B.E."/>
            <person name="Liimatainen K."/>
            <person name="Lipzen A."/>
            <person name="Lukacs Z."/>
            <person name="Mihaltcheva S."/>
            <person name="Morgado L.N."/>
            <person name="Niskanen T."/>
            <person name="Noordeloos M.E."/>
            <person name="Ohm R.A."/>
            <person name="Ortiz-Santana B."/>
            <person name="Ovrebo C."/>
            <person name="Racz N."/>
            <person name="Riley R."/>
            <person name="Savchenko A."/>
            <person name="Shiryaev A."/>
            <person name="Soop K."/>
            <person name="Spirin V."/>
            <person name="Szebenyi C."/>
            <person name="Tomsovsky M."/>
            <person name="Tulloss R.E."/>
            <person name="Uehling J."/>
            <person name="Grigoriev I.V."/>
            <person name="Vagvolgyi C."/>
            <person name="Papp T."/>
            <person name="Martin F.M."/>
            <person name="Miettinen O."/>
            <person name="Hibbett D.S."/>
            <person name="Nagy L.G."/>
        </authorList>
    </citation>
    <scope>NUCLEOTIDE SEQUENCE [LARGE SCALE GENOMIC DNA]</scope>
    <source>
        <strain evidence="8 9">CBS 962.96</strain>
    </source>
</reference>
<keyword evidence="4" id="KW-0479">Metal-binding</keyword>
<comment type="cofactor">
    <cofactor evidence="1">
        <name>heme</name>
        <dbReference type="ChEBI" id="CHEBI:30413"/>
    </cofactor>
</comment>
<evidence type="ECO:0000313" key="9">
    <source>
        <dbReference type="Proteomes" id="UP000297245"/>
    </source>
</evidence>
<evidence type="ECO:0000256" key="7">
    <source>
        <dbReference type="ARBA" id="ARBA00023033"/>
    </source>
</evidence>
<name>A0A4V4HIK3_DENBC</name>
<dbReference type="PANTHER" id="PTHR46300">
    <property type="entry name" value="P450, PUTATIVE (EUROFUNG)-RELATED-RELATED"/>
    <property type="match status" value="1"/>
</dbReference>
<evidence type="ECO:0000313" key="8">
    <source>
        <dbReference type="EMBL" id="THV06986.1"/>
    </source>
</evidence>
<dbReference type="SUPFAM" id="SSF48264">
    <property type="entry name" value="Cytochrome P450"/>
    <property type="match status" value="1"/>
</dbReference>
<evidence type="ECO:0008006" key="10">
    <source>
        <dbReference type="Google" id="ProtNLM"/>
    </source>
</evidence>
<evidence type="ECO:0000256" key="2">
    <source>
        <dbReference type="ARBA" id="ARBA00010617"/>
    </source>
</evidence>
<protein>
    <recommendedName>
        <fullName evidence="10">Cytochrome P450</fullName>
    </recommendedName>
</protein>
<dbReference type="InterPro" id="IPR050364">
    <property type="entry name" value="Cytochrome_P450_fung"/>
</dbReference>
<evidence type="ECO:0000256" key="6">
    <source>
        <dbReference type="ARBA" id="ARBA00023004"/>
    </source>
</evidence>
<accession>A0A4V4HIK3</accession>
<dbReference type="Gene3D" id="1.10.630.10">
    <property type="entry name" value="Cytochrome P450"/>
    <property type="match status" value="1"/>
</dbReference>
<evidence type="ECO:0000256" key="1">
    <source>
        <dbReference type="ARBA" id="ARBA00001971"/>
    </source>
</evidence>
<dbReference type="GO" id="GO:0020037">
    <property type="term" value="F:heme binding"/>
    <property type="evidence" value="ECO:0007669"/>
    <property type="project" value="InterPro"/>
</dbReference>
<dbReference type="PANTHER" id="PTHR46300:SF1">
    <property type="entry name" value="P450, PUTATIVE (EUROFUNG)-RELATED"/>
    <property type="match status" value="1"/>
</dbReference>
<dbReference type="AlphaFoldDB" id="A0A4V4HIK3"/>
<sequence length="128" mass="14568">MPEFNGMRSGVFWVHKYKLSIALRNKHNQSMSIFKDPDVFPNTETFDPSRWIDNNGDIKDYPTLGLAGESVFINAALLLWAFRISENPKSPIDTTAFTSTANVHPLPFGANFQPRQNQEEIKKLLRGD</sequence>
<dbReference type="GO" id="GO:0005506">
    <property type="term" value="F:iron ion binding"/>
    <property type="evidence" value="ECO:0007669"/>
    <property type="project" value="InterPro"/>
</dbReference>
<evidence type="ECO:0000256" key="3">
    <source>
        <dbReference type="ARBA" id="ARBA00022617"/>
    </source>
</evidence>
<dbReference type="EMBL" id="ML179040">
    <property type="protein sequence ID" value="THV06986.1"/>
    <property type="molecule type" value="Genomic_DNA"/>
</dbReference>
<dbReference type="GO" id="GO:0004497">
    <property type="term" value="F:monooxygenase activity"/>
    <property type="evidence" value="ECO:0007669"/>
    <property type="project" value="UniProtKB-KW"/>
</dbReference>